<evidence type="ECO:0000256" key="16">
    <source>
        <dbReference type="ARBA" id="ARBA00049551"/>
    </source>
</evidence>
<geneLocation type="mitochondrion" evidence="21"/>
<gene>
    <name evidence="21" type="primary">ND5</name>
</gene>
<organism evidence="21">
    <name type="scientific">Staphylinidae sp. BMNH 1274145</name>
    <dbReference type="NCBI Taxonomy" id="1796550"/>
    <lineage>
        <taxon>Eukaryota</taxon>
        <taxon>Metazoa</taxon>
        <taxon>Ecdysozoa</taxon>
        <taxon>Arthropoda</taxon>
        <taxon>Hexapoda</taxon>
        <taxon>Insecta</taxon>
        <taxon>Pterygota</taxon>
        <taxon>Neoptera</taxon>
        <taxon>Endopterygota</taxon>
        <taxon>Coleoptera</taxon>
        <taxon>Polyphaga</taxon>
        <taxon>Staphyliniformia</taxon>
        <taxon>Staphylinidae</taxon>
    </lineage>
</organism>
<evidence type="ECO:0000256" key="9">
    <source>
        <dbReference type="ARBA" id="ARBA00022967"/>
    </source>
</evidence>
<keyword evidence="6" id="KW-0679">Respiratory chain</keyword>
<feature type="transmembrane region" description="Helical" evidence="17">
    <location>
        <begin position="419"/>
        <end position="440"/>
    </location>
</feature>
<dbReference type="GO" id="GO:0003954">
    <property type="term" value="F:NADH dehydrogenase activity"/>
    <property type="evidence" value="ECO:0007669"/>
    <property type="project" value="TreeGrafter"/>
</dbReference>
<dbReference type="GO" id="GO:0005743">
    <property type="term" value="C:mitochondrial inner membrane"/>
    <property type="evidence" value="ECO:0007669"/>
    <property type="project" value="UniProtKB-SubCell"/>
</dbReference>
<feature type="transmembrane region" description="Helical" evidence="17">
    <location>
        <begin position="183"/>
        <end position="205"/>
    </location>
</feature>
<evidence type="ECO:0000256" key="14">
    <source>
        <dbReference type="ARBA" id="ARBA00023128"/>
    </source>
</evidence>
<evidence type="ECO:0000256" key="10">
    <source>
        <dbReference type="ARBA" id="ARBA00022982"/>
    </source>
</evidence>
<feature type="transmembrane region" description="Helical" evidence="17">
    <location>
        <begin position="7"/>
        <end position="30"/>
    </location>
</feature>
<comment type="catalytic activity">
    <reaction evidence="16 17">
        <text>a ubiquinone + NADH + 5 H(+)(in) = a ubiquinol + NAD(+) + 4 H(+)(out)</text>
        <dbReference type="Rhea" id="RHEA:29091"/>
        <dbReference type="Rhea" id="RHEA-COMP:9565"/>
        <dbReference type="Rhea" id="RHEA-COMP:9566"/>
        <dbReference type="ChEBI" id="CHEBI:15378"/>
        <dbReference type="ChEBI" id="CHEBI:16389"/>
        <dbReference type="ChEBI" id="CHEBI:17976"/>
        <dbReference type="ChEBI" id="CHEBI:57540"/>
        <dbReference type="ChEBI" id="CHEBI:57945"/>
        <dbReference type="EC" id="7.1.1.2"/>
    </reaction>
</comment>
<feature type="transmembrane region" description="Helical" evidence="17">
    <location>
        <begin position="555"/>
        <end position="575"/>
    </location>
</feature>
<keyword evidence="8" id="KW-0999">Mitochondrion inner membrane</keyword>
<evidence type="ECO:0000256" key="13">
    <source>
        <dbReference type="ARBA" id="ARBA00023075"/>
    </source>
</evidence>
<evidence type="ECO:0000256" key="8">
    <source>
        <dbReference type="ARBA" id="ARBA00022792"/>
    </source>
</evidence>
<evidence type="ECO:0000256" key="11">
    <source>
        <dbReference type="ARBA" id="ARBA00022989"/>
    </source>
</evidence>
<evidence type="ECO:0000256" key="6">
    <source>
        <dbReference type="ARBA" id="ARBA00022660"/>
    </source>
</evidence>
<dbReference type="Pfam" id="PF00662">
    <property type="entry name" value="Proton_antipo_N"/>
    <property type="match status" value="1"/>
</dbReference>
<accession>A0A140EGK5</accession>
<evidence type="ECO:0000259" key="18">
    <source>
        <dbReference type="Pfam" id="PF00361"/>
    </source>
</evidence>
<keyword evidence="9" id="KW-1278">Translocase</keyword>
<feature type="transmembrane region" description="Helical" evidence="17">
    <location>
        <begin position="271"/>
        <end position="290"/>
    </location>
</feature>
<keyword evidence="14 17" id="KW-0496">Mitochondrion</keyword>
<feature type="transmembrane region" description="Helical" evidence="17">
    <location>
        <begin position="111"/>
        <end position="130"/>
    </location>
</feature>
<evidence type="ECO:0000256" key="15">
    <source>
        <dbReference type="ARBA" id="ARBA00023136"/>
    </source>
</evidence>
<dbReference type="PANTHER" id="PTHR42829:SF2">
    <property type="entry name" value="NADH-UBIQUINONE OXIDOREDUCTASE CHAIN 5"/>
    <property type="match status" value="1"/>
</dbReference>
<comment type="subcellular location">
    <subcellularLocation>
        <location evidence="2">Mitochondrion inner membrane</location>
        <topology evidence="2">Multi-pass membrane protein</topology>
    </subcellularLocation>
</comment>
<comment type="function">
    <text evidence="1">Core subunit of the mitochondrial membrane respiratory chain NADH dehydrogenase (Complex I) that is believed to belong to the minimal assembly required for catalysis. Complex I functions in the transfer of electrons from NADH to the respiratory chain. The immediate electron acceptor for the enzyme is believed to be ubiquinone.</text>
</comment>
<evidence type="ECO:0000256" key="1">
    <source>
        <dbReference type="ARBA" id="ARBA00003257"/>
    </source>
</evidence>
<dbReference type="GO" id="GO:0042773">
    <property type="term" value="P:ATP synthesis coupled electron transport"/>
    <property type="evidence" value="ECO:0007669"/>
    <property type="project" value="InterPro"/>
</dbReference>
<feature type="transmembrane region" description="Helical" evidence="17">
    <location>
        <begin position="151"/>
        <end position="171"/>
    </location>
</feature>
<evidence type="ECO:0000256" key="17">
    <source>
        <dbReference type="RuleBase" id="RU003404"/>
    </source>
</evidence>
<evidence type="ECO:0000256" key="7">
    <source>
        <dbReference type="ARBA" id="ARBA00022692"/>
    </source>
</evidence>
<evidence type="ECO:0000313" key="21">
    <source>
        <dbReference type="EMBL" id="AML25826.1"/>
    </source>
</evidence>
<comment type="function">
    <text evidence="17">Core subunit of the mitochondrial membrane respiratory chain NADH dehydrogenase (Complex I) which catalyzes electron transfer from NADH through the respiratory chain, using ubiquinone as an electron acceptor. Essential for the catalytic activity and assembly of complex I.</text>
</comment>
<dbReference type="InterPro" id="IPR001750">
    <property type="entry name" value="ND/Mrp_TM"/>
</dbReference>
<sequence length="578" mass="65808">MILSICLIYFGIFLMLSLTMFFMSLMFLILDYSMILELNLISINSCPIVMTILLDWMSLLFMSFVLYISSMVILYSKDYMSGDLKINRFIMLVCMFVLSMMFLIISPNLISILLGWDGLGLVSYCLVIYYQNIKSFNAGMITALTNRIGDVALLMSIAWMLNYGSWNYIYYLDFMKNDLSMVVISYLVVLAAMTKSAQIPFSSWLPAAMAAPTPVSSLVHSSTLVTAGVYLLIRFNVLLTDNLMMILLFIGSMTMFMAGLGANFEFDLKKIIALSTLSQLGLMMSILSLGEFDLAFFHLLTHALFKATLFMCAGCIIHNLNNCQDIRFMGGLVIHMPLTCCFFNISNLSLCGIPFLSGFYSKDLILEVLSMNYLNLYIYLVFFVSTGLTVAYTLRLLYYSLMGDFNFLSLNSINDKSNMMLNGMSGLIFLVIMGGSLLSWVMFPTPYFICLPFTMKMMALIVTFFGVWVGYEFSQFALNYSVKSLDSLKSSLFFSSMWNMPVLSTFGVNYYPLFLGKFIYKNLDQGWLEYVGAQNIFLSLKKMSLFSQFITNNNLKIYLILMVIWIIYLFILLYLNSL</sequence>
<keyword evidence="15 17" id="KW-0472">Membrane</keyword>
<keyword evidence="12 17" id="KW-0520">NAD</keyword>
<evidence type="ECO:0000256" key="2">
    <source>
        <dbReference type="ARBA" id="ARBA00004448"/>
    </source>
</evidence>
<evidence type="ECO:0000256" key="4">
    <source>
        <dbReference type="ARBA" id="ARBA00021096"/>
    </source>
</evidence>
<feature type="domain" description="NADH-Ubiquinone oxidoreductase (complex I) chain 5 N-terminal" evidence="19">
    <location>
        <begin position="41"/>
        <end position="89"/>
    </location>
</feature>
<dbReference type="Pfam" id="PF06455">
    <property type="entry name" value="NADH5_C"/>
    <property type="match status" value="1"/>
</dbReference>
<keyword evidence="11 17" id="KW-1133">Transmembrane helix</keyword>
<feature type="transmembrane region" description="Helical" evidence="17">
    <location>
        <begin position="332"/>
        <end position="356"/>
    </location>
</feature>
<reference evidence="21" key="1">
    <citation type="submission" date="2015-09" db="EMBL/GenBank/DDBJ databases">
        <title>Capturing the unknown biodiversity of arthropods in tropical forests using metagenomics.</title>
        <authorList>
            <person name="Andujar C."/>
            <person name="Creedy T.J."/>
            <person name="Garner B."/>
            <person name="Canty R."/>
            <person name="Warner H.B."/>
            <person name="Lipecki J."/>
            <person name="Crampton-Platt A."/>
            <person name="Gabrielli M."/>
            <person name="Croydon-Veleslavov I.A."/>
            <person name="Lim J.L."/>
            <person name="Linard B."/>
            <person name="Vogler A."/>
        </authorList>
    </citation>
    <scope>NUCLEOTIDE SEQUENCE</scope>
</reference>
<dbReference type="InterPro" id="IPR010934">
    <property type="entry name" value="NADH_DH_su5_C"/>
</dbReference>
<dbReference type="GO" id="GO:0015990">
    <property type="term" value="P:electron transport coupled proton transport"/>
    <property type="evidence" value="ECO:0007669"/>
    <property type="project" value="TreeGrafter"/>
</dbReference>
<keyword evidence="10" id="KW-0249">Electron transport</keyword>
<keyword evidence="7 17" id="KW-0812">Transmembrane</keyword>
<feature type="transmembrane region" description="Helical" evidence="17">
    <location>
        <begin position="492"/>
        <end position="511"/>
    </location>
</feature>
<evidence type="ECO:0000259" key="19">
    <source>
        <dbReference type="Pfam" id="PF00662"/>
    </source>
</evidence>
<dbReference type="EMBL" id="KT696173">
    <property type="protein sequence ID" value="AML25826.1"/>
    <property type="molecule type" value="Genomic_DNA"/>
</dbReference>
<dbReference type="AlphaFoldDB" id="A0A140EGK5"/>
<proteinExistence type="inferred from homology"/>
<feature type="domain" description="NADH dehydrogenase subunit 5 C-terminal" evidence="20">
    <location>
        <begin position="392"/>
        <end position="572"/>
    </location>
</feature>
<dbReference type="EC" id="7.1.1.2" evidence="3 17"/>
<feature type="transmembrane region" description="Helical" evidence="17">
    <location>
        <begin position="243"/>
        <end position="264"/>
    </location>
</feature>
<keyword evidence="5 17" id="KW-0813">Transport</keyword>
<feature type="transmembrane region" description="Helical" evidence="17">
    <location>
        <begin position="296"/>
        <end position="320"/>
    </location>
</feature>
<comment type="similarity">
    <text evidence="17">Belongs to the complex I subunit 5 family.</text>
</comment>
<keyword evidence="13 17" id="KW-0830">Ubiquinone</keyword>
<feature type="transmembrane region" description="Helical" evidence="17">
    <location>
        <begin position="86"/>
        <end position="105"/>
    </location>
</feature>
<evidence type="ECO:0000256" key="12">
    <source>
        <dbReference type="ARBA" id="ARBA00023027"/>
    </source>
</evidence>
<feature type="transmembrane region" description="Helical" evidence="17">
    <location>
        <begin position="217"/>
        <end position="237"/>
    </location>
</feature>
<evidence type="ECO:0000256" key="5">
    <source>
        <dbReference type="ARBA" id="ARBA00022448"/>
    </source>
</evidence>
<feature type="transmembrane region" description="Helical" evidence="17">
    <location>
        <begin position="376"/>
        <end position="398"/>
    </location>
</feature>
<dbReference type="PANTHER" id="PTHR42829">
    <property type="entry name" value="NADH-UBIQUINONE OXIDOREDUCTASE CHAIN 5"/>
    <property type="match status" value="1"/>
</dbReference>
<dbReference type="Pfam" id="PF00361">
    <property type="entry name" value="Proton_antipo_M"/>
    <property type="match status" value="1"/>
</dbReference>
<feature type="domain" description="NADH:quinone oxidoreductase/Mrp antiporter transmembrane" evidence="18">
    <location>
        <begin position="106"/>
        <end position="388"/>
    </location>
</feature>
<feature type="transmembrane region" description="Helical" evidence="17">
    <location>
        <begin position="50"/>
        <end position="74"/>
    </location>
</feature>
<evidence type="ECO:0000256" key="3">
    <source>
        <dbReference type="ARBA" id="ARBA00012944"/>
    </source>
</evidence>
<dbReference type="GO" id="GO:0008137">
    <property type="term" value="F:NADH dehydrogenase (ubiquinone) activity"/>
    <property type="evidence" value="ECO:0007669"/>
    <property type="project" value="UniProtKB-EC"/>
</dbReference>
<name>A0A140EGK5_9COLE</name>
<dbReference type="PRINTS" id="PR01434">
    <property type="entry name" value="NADHDHGNASE5"/>
</dbReference>
<evidence type="ECO:0000259" key="20">
    <source>
        <dbReference type="Pfam" id="PF06455"/>
    </source>
</evidence>
<dbReference type="InterPro" id="IPR003945">
    <property type="entry name" value="NU5C-like"/>
</dbReference>
<dbReference type="InterPro" id="IPR001516">
    <property type="entry name" value="Proton_antipo_N"/>
</dbReference>
<feature type="transmembrane region" description="Helical" evidence="17">
    <location>
        <begin position="446"/>
        <end position="471"/>
    </location>
</feature>
<protein>
    <recommendedName>
        <fullName evidence="4 17">NADH-ubiquinone oxidoreductase chain 5</fullName>
        <ecNumber evidence="3 17">7.1.1.2</ecNumber>
    </recommendedName>
</protein>